<proteinExistence type="predicted"/>
<dbReference type="Pfam" id="PF13411">
    <property type="entry name" value="MerR_1"/>
    <property type="match status" value="1"/>
</dbReference>
<dbReference type="SMART" id="SM00422">
    <property type="entry name" value="HTH_MERR"/>
    <property type="match status" value="1"/>
</dbReference>
<evidence type="ECO:0000313" key="6">
    <source>
        <dbReference type="EMBL" id="MBY5960202.1"/>
    </source>
</evidence>
<evidence type="ECO:0000259" key="5">
    <source>
        <dbReference type="PROSITE" id="PS50937"/>
    </source>
</evidence>
<dbReference type="RefSeq" id="WP_222581751.1">
    <property type="nucleotide sequence ID" value="NZ_JAHVHU010000026.1"/>
</dbReference>
<dbReference type="Gene3D" id="1.10.1240.10">
    <property type="entry name" value="Methionine synthase domain"/>
    <property type="match status" value="1"/>
</dbReference>
<dbReference type="EMBL" id="JAHVHU010000026">
    <property type="protein sequence ID" value="MBY5960202.1"/>
    <property type="molecule type" value="Genomic_DNA"/>
</dbReference>
<dbReference type="InterPro" id="IPR003759">
    <property type="entry name" value="Cbl-bd_cap"/>
</dbReference>
<evidence type="ECO:0000313" key="7">
    <source>
        <dbReference type="Proteomes" id="UP000753961"/>
    </source>
</evidence>
<dbReference type="AlphaFoldDB" id="A0A953HR30"/>
<dbReference type="PROSITE" id="PS50937">
    <property type="entry name" value="HTH_MERR_2"/>
    <property type="match status" value="1"/>
</dbReference>
<dbReference type="GO" id="GO:0046872">
    <property type="term" value="F:metal ion binding"/>
    <property type="evidence" value="ECO:0007669"/>
    <property type="project" value="InterPro"/>
</dbReference>
<dbReference type="Pfam" id="PF02607">
    <property type="entry name" value="B12-binding_2"/>
    <property type="match status" value="1"/>
</dbReference>
<dbReference type="Gene3D" id="1.10.1660.10">
    <property type="match status" value="1"/>
</dbReference>
<dbReference type="SUPFAM" id="SSF46955">
    <property type="entry name" value="Putative DNA-binding domain"/>
    <property type="match status" value="1"/>
</dbReference>
<dbReference type="Proteomes" id="UP000753961">
    <property type="component" value="Unassembled WGS sequence"/>
</dbReference>
<reference evidence="6" key="1">
    <citation type="submission" date="2021-06" db="EMBL/GenBank/DDBJ databases">
        <title>44 bacteria genomes isolated from Dapeng, Shenzhen.</title>
        <authorList>
            <person name="Zheng W."/>
            <person name="Yu S."/>
            <person name="Huang Y."/>
        </authorList>
    </citation>
    <scope>NUCLEOTIDE SEQUENCE</scope>
    <source>
        <strain evidence="6">DP5N28-2</strain>
    </source>
</reference>
<keyword evidence="2" id="KW-0805">Transcription regulation</keyword>
<evidence type="ECO:0000256" key="3">
    <source>
        <dbReference type="ARBA" id="ARBA00023125"/>
    </source>
</evidence>
<dbReference type="GO" id="GO:0003677">
    <property type="term" value="F:DNA binding"/>
    <property type="evidence" value="ECO:0007669"/>
    <property type="project" value="UniProtKB-KW"/>
</dbReference>
<evidence type="ECO:0000256" key="1">
    <source>
        <dbReference type="ARBA" id="ARBA00022491"/>
    </source>
</evidence>
<dbReference type="InterPro" id="IPR047057">
    <property type="entry name" value="MerR_fam"/>
</dbReference>
<keyword evidence="3" id="KW-0238">DNA-binding</keyword>
<gene>
    <name evidence="6" type="ORF">KUV50_18760</name>
</gene>
<organism evidence="6 7">
    <name type="scientific">Membranihabitans marinus</name>
    <dbReference type="NCBI Taxonomy" id="1227546"/>
    <lineage>
        <taxon>Bacteria</taxon>
        <taxon>Pseudomonadati</taxon>
        <taxon>Bacteroidota</taxon>
        <taxon>Saprospiria</taxon>
        <taxon>Saprospirales</taxon>
        <taxon>Saprospiraceae</taxon>
        <taxon>Membranihabitans</taxon>
    </lineage>
</organism>
<dbReference type="PANTHER" id="PTHR30204:SF69">
    <property type="entry name" value="MERR-FAMILY TRANSCRIPTIONAL REGULATOR"/>
    <property type="match status" value="1"/>
</dbReference>
<dbReference type="GO" id="GO:0003700">
    <property type="term" value="F:DNA-binding transcription factor activity"/>
    <property type="evidence" value="ECO:0007669"/>
    <property type="project" value="InterPro"/>
</dbReference>
<dbReference type="InterPro" id="IPR036724">
    <property type="entry name" value="Cobalamin-bd_sf"/>
</dbReference>
<keyword evidence="1" id="KW-0678">Repressor</keyword>
<comment type="caution">
    <text evidence="6">The sequence shown here is derived from an EMBL/GenBank/DDBJ whole genome shotgun (WGS) entry which is preliminary data.</text>
</comment>
<dbReference type="GO" id="GO:0031419">
    <property type="term" value="F:cobalamin binding"/>
    <property type="evidence" value="ECO:0007669"/>
    <property type="project" value="InterPro"/>
</dbReference>
<dbReference type="CDD" id="cd01104">
    <property type="entry name" value="HTH_MlrA-CarA"/>
    <property type="match status" value="1"/>
</dbReference>
<dbReference type="SUPFAM" id="SSF52242">
    <property type="entry name" value="Cobalamin (vitamin B12)-binding domain"/>
    <property type="match status" value="1"/>
</dbReference>
<keyword evidence="4" id="KW-0804">Transcription</keyword>
<evidence type="ECO:0000256" key="2">
    <source>
        <dbReference type="ARBA" id="ARBA00023015"/>
    </source>
</evidence>
<feature type="domain" description="HTH merR-type" evidence="5">
    <location>
        <begin position="1"/>
        <end position="65"/>
    </location>
</feature>
<name>A0A953HR30_9BACT</name>
<dbReference type="Gene3D" id="3.40.50.280">
    <property type="entry name" value="Cobalamin-binding domain"/>
    <property type="match status" value="1"/>
</dbReference>
<dbReference type="PANTHER" id="PTHR30204">
    <property type="entry name" value="REDOX-CYCLING DRUG-SENSING TRANSCRIPTIONAL ACTIVATOR SOXR"/>
    <property type="match status" value="1"/>
</dbReference>
<dbReference type="InterPro" id="IPR009061">
    <property type="entry name" value="DNA-bd_dom_put_sf"/>
</dbReference>
<evidence type="ECO:0000256" key="4">
    <source>
        <dbReference type="ARBA" id="ARBA00023163"/>
    </source>
</evidence>
<dbReference type="InterPro" id="IPR036594">
    <property type="entry name" value="Meth_synthase_dom"/>
</dbReference>
<keyword evidence="7" id="KW-1185">Reference proteome</keyword>
<protein>
    <submittedName>
        <fullName evidence="6">MerR family transcriptional regulator</fullName>
    </submittedName>
</protein>
<dbReference type="InterPro" id="IPR000551">
    <property type="entry name" value="MerR-type_HTH_dom"/>
</dbReference>
<accession>A0A953HR30</accession>
<sequence length="299" mass="34794">MYSISDLERISGVKAHTIRMWEKRYALLHPKRTKGNHRLYSDHDLMKLLNVEQLVSKGYKISKIAGWDWSQIKSKVKGLLVVKQEPLREVAYYNNQWLQSALNYDEEKFNAIYAQLRSRMSFIALWSDYLVPAFEHMGQLWMTEVIAPVEEHFFSQLVRRKILVETEELPLPENTTCKVLLFLPPDEYHELGLLVSEHLLRMQGIGTINLGADIPLDNLKKLLVDQEIGILMTFIHGIKMNSTFLEYVKTLGHQDKEIVFNGRLNVEDAEIIGQCEHASHQSTIDQFKEYIKNHSKLQS</sequence>